<proteinExistence type="predicted"/>
<dbReference type="SMART" id="SM00052">
    <property type="entry name" value="EAL"/>
    <property type="match status" value="1"/>
</dbReference>
<feature type="domain" description="PAC" evidence="4">
    <location>
        <begin position="215"/>
        <end position="267"/>
    </location>
</feature>
<dbReference type="PROSITE" id="PS50112">
    <property type="entry name" value="PAS"/>
    <property type="match status" value="1"/>
</dbReference>
<dbReference type="InterPro" id="IPR001789">
    <property type="entry name" value="Sig_transdc_resp-reg_receiver"/>
</dbReference>
<comment type="caution">
    <text evidence="7">The sequence shown here is derived from an EMBL/GenBank/DDBJ whole genome shotgun (WGS) entry which is preliminary data.</text>
</comment>
<dbReference type="InterPro" id="IPR029787">
    <property type="entry name" value="Nucleotide_cyclase"/>
</dbReference>
<evidence type="ECO:0008006" key="9">
    <source>
        <dbReference type="Google" id="ProtNLM"/>
    </source>
</evidence>
<evidence type="ECO:0000256" key="1">
    <source>
        <dbReference type="PROSITE-ProRule" id="PRU00169"/>
    </source>
</evidence>
<dbReference type="PANTHER" id="PTHR44757">
    <property type="entry name" value="DIGUANYLATE CYCLASE DGCP"/>
    <property type="match status" value="1"/>
</dbReference>
<dbReference type="PANTHER" id="PTHR44757:SF2">
    <property type="entry name" value="BIOFILM ARCHITECTURE MAINTENANCE PROTEIN MBAA"/>
    <property type="match status" value="1"/>
</dbReference>
<name>A0A2P5TMJ9_9GAMM</name>
<dbReference type="PROSITE" id="PS50113">
    <property type="entry name" value="PAC"/>
    <property type="match status" value="1"/>
</dbReference>
<feature type="domain" description="Response regulatory" evidence="2">
    <location>
        <begin position="9"/>
        <end position="126"/>
    </location>
</feature>
<evidence type="ECO:0000259" key="4">
    <source>
        <dbReference type="PROSITE" id="PS50113"/>
    </source>
</evidence>
<dbReference type="InterPro" id="IPR035965">
    <property type="entry name" value="PAS-like_dom_sf"/>
</dbReference>
<dbReference type="Gene3D" id="3.20.20.450">
    <property type="entry name" value="EAL domain"/>
    <property type="match status" value="1"/>
</dbReference>
<dbReference type="InterPro" id="IPR001633">
    <property type="entry name" value="EAL_dom"/>
</dbReference>
<feature type="domain" description="PAS" evidence="3">
    <location>
        <begin position="138"/>
        <end position="182"/>
    </location>
</feature>
<dbReference type="NCBIfam" id="TIGR00229">
    <property type="entry name" value="sensory_box"/>
    <property type="match status" value="1"/>
</dbReference>
<evidence type="ECO:0000259" key="6">
    <source>
        <dbReference type="PROSITE" id="PS50887"/>
    </source>
</evidence>
<dbReference type="SMART" id="SM00448">
    <property type="entry name" value="REC"/>
    <property type="match status" value="1"/>
</dbReference>
<gene>
    <name evidence="7" type="ORF">UN63_08045</name>
</gene>
<organism evidence="7 8">
    <name type="scientific">Oceanisphaera arctica</name>
    <dbReference type="NCBI Taxonomy" id="641510"/>
    <lineage>
        <taxon>Bacteria</taxon>
        <taxon>Pseudomonadati</taxon>
        <taxon>Pseudomonadota</taxon>
        <taxon>Gammaproteobacteria</taxon>
        <taxon>Aeromonadales</taxon>
        <taxon>Aeromonadaceae</taxon>
        <taxon>Oceanisphaera</taxon>
    </lineage>
</organism>
<dbReference type="PROSITE" id="PS50887">
    <property type="entry name" value="GGDEF"/>
    <property type="match status" value="1"/>
</dbReference>
<dbReference type="Gene3D" id="3.30.450.20">
    <property type="entry name" value="PAS domain"/>
    <property type="match status" value="1"/>
</dbReference>
<dbReference type="SMART" id="SM00091">
    <property type="entry name" value="PAS"/>
    <property type="match status" value="1"/>
</dbReference>
<dbReference type="InterPro" id="IPR000160">
    <property type="entry name" value="GGDEF_dom"/>
</dbReference>
<evidence type="ECO:0000313" key="8">
    <source>
        <dbReference type="Proteomes" id="UP000242231"/>
    </source>
</evidence>
<protein>
    <recommendedName>
        <fullName evidence="9">Two-component system response regulator</fullName>
    </recommendedName>
</protein>
<dbReference type="InterPro" id="IPR035919">
    <property type="entry name" value="EAL_sf"/>
</dbReference>
<dbReference type="SUPFAM" id="SSF52172">
    <property type="entry name" value="CheY-like"/>
    <property type="match status" value="1"/>
</dbReference>
<dbReference type="InterPro" id="IPR043128">
    <property type="entry name" value="Rev_trsase/Diguanyl_cyclase"/>
</dbReference>
<keyword evidence="8" id="KW-1185">Reference proteome</keyword>
<dbReference type="PROSITE" id="PS50883">
    <property type="entry name" value="EAL"/>
    <property type="match status" value="1"/>
</dbReference>
<dbReference type="SUPFAM" id="SSF55785">
    <property type="entry name" value="PYP-like sensor domain (PAS domain)"/>
    <property type="match status" value="1"/>
</dbReference>
<dbReference type="Gene3D" id="3.30.70.270">
    <property type="match status" value="2"/>
</dbReference>
<dbReference type="CDD" id="cd00130">
    <property type="entry name" value="PAS"/>
    <property type="match status" value="1"/>
</dbReference>
<dbReference type="SUPFAM" id="SSF141868">
    <property type="entry name" value="EAL domain-like"/>
    <property type="match status" value="1"/>
</dbReference>
<dbReference type="GO" id="GO:0000160">
    <property type="term" value="P:phosphorelay signal transduction system"/>
    <property type="evidence" value="ECO:0007669"/>
    <property type="project" value="InterPro"/>
</dbReference>
<dbReference type="CDD" id="cd01949">
    <property type="entry name" value="GGDEF"/>
    <property type="match status" value="1"/>
</dbReference>
<evidence type="ECO:0000259" key="2">
    <source>
        <dbReference type="PROSITE" id="PS50110"/>
    </source>
</evidence>
<dbReference type="AlphaFoldDB" id="A0A2P5TMJ9"/>
<dbReference type="Gene3D" id="3.40.50.2300">
    <property type="match status" value="1"/>
</dbReference>
<dbReference type="InterPro" id="IPR000700">
    <property type="entry name" value="PAS-assoc_C"/>
</dbReference>
<dbReference type="InterPro" id="IPR052155">
    <property type="entry name" value="Biofilm_reg_signaling"/>
</dbReference>
<keyword evidence="1" id="KW-0597">Phosphoprotein</keyword>
<dbReference type="EMBL" id="MPZM01000013">
    <property type="protein sequence ID" value="PPL16673.1"/>
    <property type="molecule type" value="Genomic_DNA"/>
</dbReference>
<dbReference type="InterPro" id="IPR000014">
    <property type="entry name" value="PAS"/>
</dbReference>
<dbReference type="Pfam" id="PF00990">
    <property type="entry name" value="GGDEF"/>
    <property type="match status" value="2"/>
</dbReference>
<sequence length="730" mass="82008">MLIKPYRSKILVVDDKAENLYAMESLLKDCEVEVFLAQSGNEALAVTLHHDFALILMDVQMPEMDGFETAGLIRQDEETRQIPIIFMTALNTDSQYIFQGYESGAVDYLIKPVDSDILLSKIRVFLALDGYQHELAAMKRQYQLLLSCAGEGILGIMPSGHIQFANAAAAQILGYTEQQLRGCHLHQLLYDQQQETPPWEQSPVYMAYQGGEPYRVHDTLLWSQEQQAIPTEYTSAPLKDETGSFIGGVIIFQDITLRKKTEQKLLELAQYDPLTGLANRSLFQDFLSLSIARARRRKGNMAVLLLDLDHFKDINDTLGHDTGDKLLQSVAQRIQYSVVTPQTEVAPVDGDARLLKSVAQRLKHNLRRSDLVARLGGDEFAIVLDDISQPQDAAVVAQKILSTLAPPHQLDRYQVFISPSIGIATYPACSDDAEELIKAADTALYQAKAQGRNNYQFYAPDMHRAAMERMRLEQDLRHALSLKEQQLSLHYQPQVNLTNGKMVGIEVLLRWQHPKMGMINPTRFIPLAERMGIMTELGEWIFDQACRQFQSWCQAGLLEERVILALNISRRQLTQPDAVAKIQAILARHGLPEHRVSLELTENALRDEQGAITQRLEQLRALGVHIALDDFGTGYSSFNQIHCLPIDSLKLAQPFVNKIGQDAKNDAVVKTIISMAHTLGFDLIAEGVETREQAAFLQDHGCDCVQGFFIHPPLGSPMMTRLLQSQLTNK</sequence>
<dbReference type="InterPro" id="IPR011006">
    <property type="entry name" value="CheY-like_superfamily"/>
</dbReference>
<dbReference type="Pfam" id="PF00563">
    <property type="entry name" value="EAL"/>
    <property type="match status" value="1"/>
</dbReference>
<dbReference type="PROSITE" id="PS50110">
    <property type="entry name" value="RESPONSE_REGULATORY"/>
    <property type="match status" value="1"/>
</dbReference>
<dbReference type="NCBIfam" id="TIGR00254">
    <property type="entry name" value="GGDEF"/>
    <property type="match status" value="2"/>
</dbReference>
<accession>A0A2P5TMJ9</accession>
<evidence type="ECO:0000259" key="3">
    <source>
        <dbReference type="PROSITE" id="PS50112"/>
    </source>
</evidence>
<dbReference type="OrthoDB" id="6168558at2"/>
<evidence type="ECO:0000259" key="5">
    <source>
        <dbReference type="PROSITE" id="PS50883"/>
    </source>
</evidence>
<reference evidence="8" key="1">
    <citation type="submission" date="2016-11" db="EMBL/GenBank/DDBJ databases">
        <authorList>
            <person name="Sisinthy S."/>
            <person name="Ara S."/>
            <person name="Gundlapally S.R."/>
        </authorList>
    </citation>
    <scope>NUCLEOTIDE SEQUENCE [LARGE SCALE GENOMIC DNA]</scope>
    <source>
        <strain evidence="8">V1-41</strain>
    </source>
</reference>
<dbReference type="SUPFAM" id="SSF55073">
    <property type="entry name" value="Nucleotide cyclase"/>
    <property type="match status" value="2"/>
</dbReference>
<dbReference type="RefSeq" id="WP_104486264.1">
    <property type="nucleotide sequence ID" value="NZ_BMYB01000014.1"/>
</dbReference>
<dbReference type="CDD" id="cd01948">
    <property type="entry name" value="EAL"/>
    <property type="match status" value="1"/>
</dbReference>
<feature type="domain" description="GGDEF" evidence="6">
    <location>
        <begin position="299"/>
        <end position="460"/>
    </location>
</feature>
<feature type="modified residue" description="4-aspartylphosphate" evidence="1">
    <location>
        <position position="58"/>
    </location>
</feature>
<dbReference type="SMART" id="SM00267">
    <property type="entry name" value="GGDEF"/>
    <property type="match status" value="1"/>
</dbReference>
<feature type="domain" description="EAL" evidence="5">
    <location>
        <begin position="469"/>
        <end position="727"/>
    </location>
</feature>
<dbReference type="Proteomes" id="UP000242231">
    <property type="component" value="Unassembled WGS sequence"/>
</dbReference>
<dbReference type="Pfam" id="PF13426">
    <property type="entry name" value="PAS_9"/>
    <property type="match status" value="1"/>
</dbReference>
<dbReference type="Pfam" id="PF00072">
    <property type="entry name" value="Response_reg"/>
    <property type="match status" value="1"/>
</dbReference>
<evidence type="ECO:0000313" key="7">
    <source>
        <dbReference type="EMBL" id="PPL16673.1"/>
    </source>
</evidence>